<keyword evidence="2" id="KW-1185">Reference proteome</keyword>
<dbReference type="GO" id="GO:0007586">
    <property type="term" value="P:digestion"/>
    <property type="evidence" value="ECO:0007669"/>
    <property type="project" value="InterPro"/>
</dbReference>
<dbReference type="GO" id="GO:0008047">
    <property type="term" value="F:enzyme activator activity"/>
    <property type="evidence" value="ECO:0007669"/>
    <property type="project" value="InterPro"/>
</dbReference>
<proteinExistence type="predicted"/>
<gene>
    <name evidence="1" type="ORF">XAT740_LOCUS35615</name>
</gene>
<organism evidence="1 2">
    <name type="scientific">Adineta ricciae</name>
    <name type="common">Rotifer</name>
    <dbReference type="NCBI Taxonomy" id="249248"/>
    <lineage>
        <taxon>Eukaryota</taxon>
        <taxon>Metazoa</taxon>
        <taxon>Spiralia</taxon>
        <taxon>Gnathifera</taxon>
        <taxon>Rotifera</taxon>
        <taxon>Eurotatoria</taxon>
        <taxon>Bdelloidea</taxon>
        <taxon>Adinetida</taxon>
        <taxon>Adinetidae</taxon>
        <taxon>Adineta</taxon>
    </lineage>
</organism>
<accession>A0A815N1D8</accession>
<evidence type="ECO:0000313" key="1">
    <source>
        <dbReference type="EMBL" id="CAF1427992.1"/>
    </source>
</evidence>
<dbReference type="Proteomes" id="UP000663828">
    <property type="component" value="Unassembled WGS sequence"/>
</dbReference>
<feature type="non-terminal residue" evidence="1">
    <location>
        <position position="2135"/>
    </location>
</feature>
<feature type="non-terminal residue" evidence="1">
    <location>
        <position position="1"/>
    </location>
</feature>
<protein>
    <submittedName>
        <fullName evidence="1">Uncharacterized protein</fullName>
    </submittedName>
</protein>
<dbReference type="InterPro" id="IPR001981">
    <property type="entry name" value="Colipase"/>
</dbReference>
<comment type="caution">
    <text evidence="1">The sequence shown here is derived from an EMBL/GenBank/DDBJ whole genome shotgun (WGS) entry which is preliminary data.</text>
</comment>
<dbReference type="GO" id="GO:0005576">
    <property type="term" value="C:extracellular region"/>
    <property type="evidence" value="ECO:0007669"/>
    <property type="project" value="InterPro"/>
</dbReference>
<dbReference type="GO" id="GO:0016042">
    <property type="term" value="P:lipid catabolic process"/>
    <property type="evidence" value="ECO:0007669"/>
    <property type="project" value="InterPro"/>
</dbReference>
<sequence>VFIILVPSCDDGNKNQDETGVDCGGSICTQRCDLNQVCSNNSDCSNGNCYIALNICQASSCCDGNKNQDESDADCGGLVCAARCGINQQCTKNSDCVNNNCHQTQKTCQEPSCSDGNRNQDETDIDCGGSICKIKCGLNYYCIKNADCINNNCHQTNKTCQVPSCDDGNKNQDETGVDCGGSICTQRCDLNQVCSNNSDCSNGNCYVSLKICQVPSCCDGNKNQDETDIDCGGLTCGARCGLTQVCSNNSDCANDNCHQTNKTCQEPSCPDGNQNQDETDLDCGGASCKIRCALNRTCAKNFDCVNNNCHQTNKTCQGRARRYPGRSFLPLDPLKSESVPVQLFSIPAQFSPIPASSGRFLAAGFRPELHRKYPISSWPFPARNPSCDDGNKNQDETGVDCGGFVCGARCDLNQVCSNNSDCSNGNCHTSLKLCHAQSCNDGNKNQDETDVDCGGFACGARCNLTQVCSNNSDCDNNNCHQTNKTCQEPSCSDGNRNQDETDVDCGGTSCKIHCALNRTCGQNYDCANNNCHKTNKSCQVPSCDDGNQNQDETDVDCGGSICGARCSLNQVCSRNSDCSNGNCYASLKICQAPSCCDGNRNQDETDIDCGGSVCPARCNLTQVCSSNSDCLYNNCHKTNKTCQVPSCDDGNKNQDETGPDCGGHNCTMRCALGITCSTNSDCNNGNCHFTLKTCENPSCPDGNQNQGETDVDCGGPSCTIPCALNKTCTQNSDCDNGNCHHSLHKCSVPSCDDGNENQDETDADCGGNTCSTRCNINQTCLHSPDCTTANCHQTLKTCQKPSCDDGNLNQAEVDIDCSGPCSTKCVLNQTCIDNADCVNGNCHHVTKKCSDLSCEDGNRNQGEGDIDCGGPCPIMCNITQTCAVNTDCANGNCHHTNLACELPSCDDGNRNLDETDVDCGGSNCTKRCTTNNTCHQNFDCDNGNCHHSSKTCQPFSCGDGNKNQGEGDIDCGGPCPTMCNITQTCAVNTDCANGNCHHTNLTCQNPSCNDGNVNQNETDVDCGGPVCGNSCNVDQACTQNSDCANGNCHHTNLTCKAPSCNDGNKNQDEGDIDCGGVCTTKCTIGHTCSKNTDCVNGNCHQTNKTCQVLSCDDGNKNQDETGVDCGGTTCAARCALGVSCLNNSDCNNTNCHQASHLCDTLSCSDGNKNQNETDVDCGGLCNTKCAVGKNCTQNSDCTNQNCHHTSLTCTVPSCDDGNQNQNETDVDCGGLCSTKCLLNHTCLVNSDCANGNCHHISKKCLDPSCDDGNKNQNESDIDCGGLCSNKCTLHSGCANNVDCANGNCHHTSNTCENPSCTDGNQNQNETDIDCGGLCLTKCALNQTCKVNVDCANSNCHTTQLKCSAESCDDGNKNQQETDIDCGGTPCTVRCAINMKCLINTDCGNGNCHRSQLKCLAPSCGDGNLNQNETDIDCGGICGATCKVNQTCSTNTDCLTINCHTPLKTCQPISCSDGNKNQNETDIDCGGPCSIKCNINQTCLVNSDCINTNCNQYTKKCDVPSCVDGNKNQAETDVDCGGTCNSTCVIGKACAVNTDCVNGNCHQYNHKCQNPSCSDGNLNQNETDLDCGGVCAGTCTFNKVCKINGDCANGNCHVYNHTCQPYSCSDGNKNQGEGDVDCGGPCTTAPCSLNQACNVNSDCTNGNCNQYNHTCQIYSCADGNKNQGEADVDCSGPCTTKCAVNQTCATNADCANSNCHISAGKCEKLSCSDGNQNQNETDIDCGGVCGSTCKLNQTCSVNSDCVNGNCHTTLKTCQPLSCSDGNKNQGEGDFDCGGPCNTTLCPLYKTCNVDSDCVNGNCQQSNHTCIPISCFDGNKNQNETDIDCSGPCATKCTINQTCAVNSDCANSNCHTTKHQCLAPSCNDGNLNQNETDLDCGGICIGTCAINQTCKINDDCANGNCPTAVNKCQLYSCFDGNKNQGEGDVDCGGPCNTTLCSFNKTCNANSDCANGNCNRQKSRCLAPSCNDGNKNQNETDIDCGGVCGANCQINQNCTVNTDCANKNCHHTNLTCTVQVCDDGNKNQGETDIDCGGSICGSTCIVGQACVYNSDCKNGNCHNTLKKCSDPVCNDGNKNQDETDADCGGTICSDRCGNGKNCTVTSDCATDNLCSVKKSMCQ</sequence>
<evidence type="ECO:0000313" key="2">
    <source>
        <dbReference type="Proteomes" id="UP000663828"/>
    </source>
</evidence>
<dbReference type="PROSITE" id="PS51342">
    <property type="entry name" value="COLIPASE_2"/>
    <property type="match status" value="1"/>
</dbReference>
<dbReference type="EMBL" id="CAJNOR010003585">
    <property type="protein sequence ID" value="CAF1427992.1"/>
    <property type="molecule type" value="Genomic_DNA"/>
</dbReference>
<name>A0A815N1D8_ADIRI</name>
<reference evidence="1" key="1">
    <citation type="submission" date="2021-02" db="EMBL/GenBank/DDBJ databases">
        <authorList>
            <person name="Nowell W R."/>
        </authorList>
    </citation>
    <scope>NUCLEOTIDE SEQUENCE</scope>
</reference>